<evidence type="ECO:0000256" key="3">
    <source>
        <dbReference type="ARBA" id="ARBA00022448"/>
    </source>
</evidence>
<keyword evidence="6 7" id="KW-0472">Membrane</keyword>
<dbReference type="PANTHER" id="PTHR42751:SF3">
    <property type="entry name" value="SODIUM_GLUTAMATE SYMPORTER"/>
    <property type="match status" value="1"/>
</dbReference>
<evidence type="ECO:0000256" key="6">
    <source>
        <dbReference type="ARBA" id="ARBA00023136"/>
    </source>
</evidence>
<evidence type="ECO:0000313" key="10">
    <source>
        <dbReference type="Proteomes" id="UP000005010"/>
    </source>
</evidence>
<evidence type="ECO:0000256" key="4">
    <source>
        <dbReference type="ARBA" id="ARBA00022692"/>
    </source>
</evidence>
<organism evidence="9 10">
    <name type="scientific">Helicobacter cetorum (strain ATCC BAA-429 / MIT 00-7128)</name>
    <dbReference type="NCBI Taxonomy" id="182217"/>
    <lineage>
        <taxon>Bacteria</taxon>
        <taxon>Pseudomonadati</taxon>
        <taxon>Campylobacterota</taxon>
        <taxon>Epsilonproteobacteria</taxon>
        <taxon>Campylobacterales</taxon>
        <taxon>Helicobacteraceae</taxon>
        <taxon>Helicobacter</taxon>
    </lineage>
</organism>
<dbReference type="InterPro" id="IPR006153">
    <property type="entry name" value="Cation/H_exchanger_TM"/>
</dbReference>
<dbReference type="GO" id="GO:0015297">
    <property type="term" value="F:antiporter activity"/>
    <property type="evidence" value="ECO:0007669"/>
    <property type="project" value="InterPro"/>
</dbReference>
<feature type="transmembrane region" description="Helical" evidence="7">
    <location>
        <begin position="84"/>
        <end position="105"/>
    </location>
</feature>
<evidence type="ECO:0000256" key="1">
    <source>
        <dbReference type="ARBA" id="ARBA00004141"/>
    </source>
</evidence>
<dbReference type="PATRIC" id="fig|182217.3.peg.1556"/>
<feature type="transmembrane region" description="Helical" evidence="7">
    <location>
        <begin position="291"/>
        <end position="313"/>
    </location>
</feature>
<evidence type="ECO:0000313" key="9">
    <source>
        <dbReference type="EMBL" id="AFI04729.1"/>
    </source>
</evidence>
<accession>I0EP60</accession>
<dbReference type="GO" id="GO:1902600">
    <property type="term" value="P:proton transmembrane transport"/>
    <property type="evidence" value="ECO:0007669"/>
    <property type="project" value="InterPro"/>
</dbReference>
<dbReference type="AlphaFoldDB" id="I0EP60"/>
<evidence type="ECO:0000256" key="7">
    <source>
        <dbReference type="SAM" id="Phobius"/>
    </source>
</evidence>
<protein>
    <submittedName>
        <fullName evidence="9">Glutathione-regulated potassium-efflux system protein (KefB)</fullName>
    </submittedName>
</protein>
<sequence length="417" mass="46993">MENSTLYMIIVGLWLSVAFGLFLKKMDMPVIIGYICTGTILSAFFKIDDFDFLSDIGEFGIVFLMFMIGIEFNFDKLKSIRQEVLVFGLLQVVLSTILICLLGYYLLGLSFVFALVLGMGFSLSSTAIVLKFFEDSKQLNTPMGKSAVGILIFQDIAAIPMLLILTILGSHNSHISSLLIKTAISASVILFTLLFLGKRGGNWILGLARDSHLPEIFIGTILVIVFSAAGLSHLFGFSMSLGAFIVGMAISKSRYKINVQEEFSQLKNLFLAIFFITIGMQINIKFFIEKFFLVIILLALVMSFKTTIIYWILRFFRDSKTAIKTALSLSQIGEFSFVIFLHSGTHQLFNLQENKGLMGFLHERNILHTTQSEIHQFLILMVVFSMLVTPFILKYLEPLSHFALHGRFFDKDKDKTK</sequence>
<keyword evidence="10" id="KW-1185">Reference proteome</keyword>
<dbReference type="Proteomes" id="UP000005010">
    <property type="component" value="Chromosome"/>
</dbReference>
<dbReference type="Pfam" id="PF00999">
    <property type="entry name" value="Na_H_Exchanger"/>
    <property type="match status" value="1"/>
</dbReference>
<feature type="transmembrane region" description="Helical" evidence="7">
    <location>
        <begin position="175"/>
        <end position="196"/>
    </location>
</feature>
<gene>
    <name evidence="9" type="ordered locus">HCW_07355</name>
</gene>
<feature type="transmembrane region" description="Helical" evidence="7">
    <location>
        <begin position="146"/>
        <end position="169"/>
    </location>
</feature>
<dbReference type="eggNOG" id="COG0475">
    <property type="taxonomic scope" value="Bacteria"/>
</dbReference>
<keyword evidence="5 7" id="KW-1133">Transmembrane helix</keyword>
<reference evidence="10" key="1">
    <citation type="submission" date="2012-04" db="EMBL/GenBank/DDBJ databases">
        <title>Complete genome sequence of Helicobacter cetorum strain MIT 00-7128.</title>
        <authorList>
            <person name="Kersulyte D."/>
            <person name="Berg D.E."/>
        </authorList>
    </citation>
    <scope>NUCLEOTIDE SEQUENCE [LARGE SCALE GENOMIC DNA]</scope>
    <source>
        <strain evidence="10">MIT 00-7128</strain>
    </source>
</reference>
<evidence type="ECO:0000259" key="8">
    <source>
        <dbReference type="Pfam" id="PF00999"/>
    </source>
</evidence>
<feature type="transmembrane region" description="Helical" evidence="7">
    <location>
        <begin position="374"/>
        <end position="393"/>
    </location>
</feature>
<proteinExistence type="inferred from homology"/>
<dbReference type="STRING" id="182217.HCW_07355"/>
<keyword evidence="3" id="KW-0813">Transport</keyword>
<dbReference type="Gene3D" id="1.20.1530.20">
    <property type="match status" value="1"/>
</dbReference>
<dbReference type="RefSeq" id="WP_014661596.1">
    <property type="nucleotide sequence ID" value="NC_017737.1"/>
</dbReference>
<dbReference type="InterPro" id="IPR038770">
    <property type="entry name" value="Na+/solute_symporter_sf"/>
</dbReference>
<keyword evidence="4 7" id="KW-0812">Transmembrane</keyword>
<feature type="transmembrane region" description="Helical" evidence="7">
    <location>
        <begin position="216"/>
        <end position="246"/>
    </location>
</feature>
<dbReference type="PANTHER" id="PTHR42751">
    <property type="entry name" value="SODIUM/HYDROGEN EXCHANGER FAMILY/TRKA DOMAIN PROTEIN"/>
    <property type="match status" value="1"/>
</dbReference>
<feature type="transmembrane region" description="Helical" evidence="7">
    <location>
        <begin position="53"/>
        <end position="72"/>
    </location>
</feature>
<comment type="similarity">
    <text evidence="2">Belongs to the monovalent cation:proton antiporter 2 (CPA2) transporter (TC 2.A.37) family.</text>
</comment>
<dbReference type="HOGENOM" id="CLU_005126_1_2_7"/>
<evidence type="ECO:0000256" key="2">
    <source>
        <dbReference type="ARBA" id="ARBA00005551"/>
    </source>
</evidence>
<dbReference type="KEGG" id="hce:HCW_07355"/>
<feature type="transmembrane region" description="Helical" evidence="7">
    <location>
        <begin position="30"/>
        <end position="47"/>
    </location>
</feature>
<feature type="transmembrane region" description="Helical" evidence="7">
    <location>
        <begin position="6"/>
        <end position="23"/>
    </location>
</feature>
<feature type="transmembrane region" description="Helical" evidence="7">
    <location>
        <begin position="111"/>
        <end position="134"/>
    </location>
</feature>
<dbReference type="EMBL" id="CP003479">
    <property type="protein sequence ID" value="AFI04729.1"/>
    <property type="molecule type" value="Genomic_DNA"/>
</dbReference>
<dbReference type="GO" id="GO:0016020">
    <property type="term" value="C:membrane"/>
    <property type="evidence" value="ECO:0007669"/>
    <property type="project" value="UniProtKB-SubCell"/>
</dbReference>
<feature type="domain" description="Cation/H+ exchanger transmembrane" evidence="8">
    <location>
        <begin position="19"/>
        <end position="394"/>
    </location>
</feature>
<comment type="subcellular location">
    <subcellularLocation>
        <location evidence="1">Membrane</location>
        <topology evidence="1">Multi-pass membrane protein</topology>
    </subcellularLocation>
</comment>
<name>I0EP60_HELC0</name>
<feature type="transmembrane region" description="Helical" evidence="7">
    <location>
        <begin position="266"/>
        <end position="284"/>
    </location>
</feature>
<evidence type="ECO:0000256" key="5">
    <source>
        <dbReference type="ARBA" id="ARBA00022989"/>
    </source>
</evidence>